<organism evidence="1 2">
    <name type="scientific">Oceanidesulfovibrio marinus</name>
    <dbReference type="NCBI Taxonomy" id="370038"/>
    <lineage>
        <taxon>Bacteria</taxon>
        <taxon>Pseudomonadati</taxon>
        <taxon>Thermodesulfobacteriota</taxon>
        <taxon>Desulfovibrionia</taxon>
        <taxon>Desulfovibrionales</taxon>
        <taxon>Desulfovibrionaceae</taxon>
        <taxon>Oceanidesulfovibrio</taxon>
    </lineage>
</organism>
<name>A0A6P1Z9B8_9BACT</name>
<protein>
    <submittedName>
        <fullName evidence="1">MBL fold metallo-hydrolase</fullName>
    </submittedName>
</protein>
<dbReference type="InterPro" id="IPR036866">
    <property type="entry name" value="RibonucZ/Hydroxyglut_hydro"/>
</dbReference>
<dbReference type="GO" id="GO:0016787">
    <property type="term" value="F:hydrolase activity"/>
    <property type="evidence" value="ECO:0007669"/>
    <property type="project" value="UniProtKB-KW"/>
</dbReference>
<gene>
    <name evidence="1" type="ORF">DQK91_22265</name>
</gene>
<dbReference type="Gene3D" id="3.60.15.10">
    <property type="entry name" value="Ribonuclease Z/Hydroxyacylglutathione hydrolase-like"/>
    <property type="match status" value="1"/>
</dbReference>
<sequence>MDGLPYDSIFNNILTRGDQTILYPAHGAGSVCGKGMATRDFSTLGYERMHNKALTVGSREAFIARKVAERHPLPPYFKQME</sequence>
<proteinExistence type="predicted"/>
<keyword evidence="1" id="KW-0378">Hydrolase</keyword>
<reference evidence="1 2" key="1">
    <citation type="submission" date="2018-06" db="EMBL/GenBank/DDBJ databases">
        <title>Complete genome of Desulfovibrio marinus P48SEP.</title>
        <authorList>
            <person name="Crispim J.S."/>
            <person name="Vidigal P.M.P."/>
            <person name="Silva L.C.F."/>
            <person name="Araujo L.C."/>
            <person name="Laguardia C.N."/>
            <person name="Dias R.S."/>
            <person name="Sousa M.P."/>
            <person name="Paula S.O."/>
            <person name="Silva C."/>
        </authorList>
    </citation>
    <scope>NUCLEOTIDE SEQUENCE [LARGE SCALE GENOMIC DNA]</scope>
    <source>
        <strain evidence="1 2">P48SEP</strain>
    </source>
</reference>
<dbReference type="Proteomes" id="UP000434052">
    <property type="component" value="Unassembled WGS sequence"/>
</dbReference>
<evidence type="ECO:0000313" key="1">
    <source>
        <dbReference type="EMBL" id="TVM28539.1"/>
    </source>
</evidence>
<comment type="caution">
    <text evidence="1">The sequence shown here is derived from an EMBL/GenBank/DDBJ whole genome shotgun (WGS) entry which is preliminary data.</text>
</comment>
<dbReference type="SUPFAM" id="SSF56281">
    <property type="entry name" value="Metallo-hydrolase/oxidoreductase"/>
    <property type="match status" value="1"/>
</dbReference>
<evidence type="ECO:0000313" key="2">
    <source>
        <dbReference type="Proteomes" id="UP000434052"/>
    </source>
</evidence>
<dbReference type="EMBL" id="QMIF01000109">
    <property type="protein sequence ID" value="TVM28539.1"/>
    <property type="molecule type" value="Genomic_DNA"/>
</dbReference>
<feature type="non-terminal residue" evidence="1">
    <location>
        <position position="81"/>
    </location>
</feature>
<dbReference type="AlphaFoldDB" id="A0A6P1Z9B8"/>
<accession>A0A6P1Z9B8</accession>